<keyword evidence="7" id="KW-0282">Flagellum</keyword>
<feature type="compositionally biased region" description="Low complexity" evidence="3">
    <location>
        <begin position="107"/>
        <end position="137"/>
    </location>
</feature>
<dbReference type="Gene3D" id="3.30.450.20">
    <property type="entry name" value="PAS domain"/>
    <property type="match status" value="2"/>
</dbReference>
<feature type="transmembrane region" description="Helical" evidence="4">
    <location>
        <begin position="2706"/>
        <end position="2730"/>
    </location>
</feature>
<feature type="compositionally biased region" description="Low complexity" evidence="3">
    <location>
        <begin position="866"/>
        <end position="883"/>
    </location>
</feature>
<feature type="domain" description="PAS" evidence="5">
    <location>
        <begin position="1717"/>
        <end position="1748"/>
    </location>
</feature>
<dbReference type="OrthoDB" id="514414at2759"/>
<dbReference type="InterPro" id="IPR052994">
    <property type="entry name" value="Tiny_macrocysts_regulators"/>
</dbReference>
<dbReference type="InterPro" id="IPR035965">
    <property type="entry name" value="PAS-like_dom_sf"/>
</dbReference>
<feature type="transmembrane region" description="Helical" evidence="4">
    <location>
        <begin position="1066"/>
        <end position="1087"/>
    </location>
</feature>
<evidence type="ECO:0000256" key="3">
    <source>
        <dbReference type="SAM" id="MobiDB-lite"/>
    </source>
</evidence>
<keyword evidence="8" id="KW-1185">Reference proteome</keyword>
<dbReference type="Pfam" id="PF00989">
    <property type="entry name" value="PAS"/>
    <property type="match status" value="1"/>
</dbReference>
<keyword evidence="1" id="KW-0675">Receptor</keyword>
<feature type="compositionally biased region" description="Low complexity" evidence="3">
    <location>
        <begin position="940"/>
        <end position="965"/>
    </location>
</feature>
<dbReference type="CDD" id="cd00130">
    <property type="entry name" value="PAS"/>
    <property type="match status" value="1"/>
</dbReference>
<feature type="compositionally biased region" description="Low complexity" evidence="3">
    <location>
        <begin position="2310"/>
        <end position="2319"/>
    </location>
</feature>
<feature type="region of interest" description="Disordered" evidence="3">
    <location>
        <begin position="2298"/>
        <end position="2319"/>
    </location>
</feature>
<evidence type="ECO:0000259" key="6">
    <source>
        <dbReference type="PROSITE" id="PS50213"/>
    </source>
</evidence>
<dbReference type="Gene3D" id="2.30.180.10">
    <property type="entry name" value="FAS1 domain"/>
    <property type="match status" value="1"/>
</dbReference>
<proteinExistence type="predicted"/>
<keyword evidence="4" id="KW-0472">Membrane</keyword>
<feature type="transmembrane region" description="Helical" evidence="4">
    <location>
        <begin position="1212"/>
        <end position="1229"/>
    </location>
</feature>
<keyword evidence="7" id="KW-0966">Cell projection</keyword>
<feature type="compositionally biased region" description="Basic and acidic residues" evidence="3">
    <location>
        <begin position="18"/>
        <end position="34"/>
    </location>
</feature>
<dbReference type="PROSITE" id="PS50112">
    <property type="entry name" value="PAS"/>
    <property type="match status" value="2"/>
</dbReference>
<dbReference type="InterPro" id="IPR000782">
    <property type="entry name" value="FAS1_domain"/>
</dbReference>
<evidence type="ECO:0000256" key="4">
    <source>
        <dbReference type="SAM" id="Phobius"/>
    </source>
</evidence>
<dbReference type="GO" id="GO:0009881">
    <property type="term" value="F:photoreceptor activity"/>
    <property type="evidence" value="ECO:0007669"/>
    <property type="project" value="UniProtKB-KW"/>
</dbReference>
<feature type="region of interest" description="Disordered" evidence="3">
    <location>
        <begin position="2132"/>
        <end position="2151"/>
    </location>
</feature>
<keyword evidence="7" id="KW-0969">Cilium</keyword>
<dbReference type="SUPFAM" id="SSF55785">
    <property type="entry name" value="PYP-like sensor domain (PAS domain)"/>
    <property type="match status" value="2"/>
</dbReference>
<accession>A0A2P6VQQ7</accession>
<feature type="region of interest" description="Disordered" evidence="3">
    <location>
        <begin position="1"/>
        <end position="203"/>
    </location>
</feature>
<feature type="transmembrane region" description="Helical" evidence="4">
    <location>
        <begin position="2609"/>
        <end position="2629"/>
    </location>
</feature>
<feature type="domain" description="PAS" evidence="5">
    <location>
        <begin position="1620"/>
        <end position="1651"/>
    </location>
</feature>
<feature type="transmembrane region" description="Helical" evidence="4">
    <location>
        <begin position="2804"/>
        <end position="2823"/>
    </location>
</feature>
<dbReference type="InterPro" id="IPR057352">
    <property type="entry name" value="TPR_TmcB/C"/>
</dbReference>
<feature type="compositionally biased region" description="Low complexity" evidence="3">
    <location>
        <begin position="891"/>
        <end position="923"/>
    </location>
</feature>
<dbReference type="SMART" id="SM00554">
    <property type="entry name" value="FAS1"/>
    <property type="match status" value="1"/>
</dbReference>
<dbReference type="SUPFAM" id="SSF82153">
    <property type="entry name" value="FAS1 domain"/>
    <property type="match status" value="1"/>
</dbReference>
<dbReference type="Proteomes" id="UP000239649">
    <property type="component" value="Unassembled WGS sequence"/>
</dbReference>
<feature type="compositionally biased region" description="Polar residues" evidence="3">
    <location>
        <begin position="2235"/>
        <end position="2244"/>
    </location>
</feature>
<name>A0A2P6VQQ7_9CHLO</name>
<protein>
    <submittedName>
        <fullName evidence="7">Flagellar associated membrane</fullName>
    </submittedName>
</protein>
<keyword evidence="4" id="KW-0812">Transmembrane</keyword>
<dbReference type="NCBIfam" id="TIGR00229">
    <property type="entry name" value="sensory_box"/>
    <property type="match status" value="1"/>
</dbReference>
<feature type="region of interest" description="Disordered" evidence="3">
    <location>
        <begin position="866"/>
        <end position="982"/>
    </location>
</feature>
<feature type="transmembrane region" description="Helical" evidence="4">
    <location>
        <begin position="1108"/>
        <end position="1127"/>
    </location>
</feature>
<feature type="region of interest" description="Disordered" evidence="3">
    <location>
        <begin position="2190"/>
        <end position="2247"/>
    </location>
</feature>
<organism evidence="7 8">
    <name type="scientific">Micractinium conductrix</name>
    <dbReference type="NCBI Taxonomy" id="554055"/>
    <lineage>
        <taxon>Eukaryota</taxon>
        <taxon>Viridiplantae</taxon>
        <taxon>Chlorophyta</taxon>
        <taxon>core chlorophytes</taxon>
        <taxon>Trebouxiophyceae</taxon>
        <taxon>Chlorellales</taxon>
        <taxon>Chlorellaceae</taxon>
        <taxon>Chlorella clade</taxon>
        <taxon>Micractinium</taxon>
    </lineage>
</organism>
<comment type="caution">
    <text evidence="7">The sequence shown here is derived from an EMBL/GenBank/DDBJ whole genome shotgun (WGS) entry which is preliminary data.</text>
</comment>
<evidence type="ECO:0000313" key="8">
    <source>
        <dbReference type="Proteomes" id="UP000239649"/>
    </source>
</evidence>
<keyword evidence="2" id="KW-0716">Sensory transduction</keyword>
<feature type="region of interest" description="Disordered" evidence="3">
    <location>
        <begin position="410"/>
        <end position="446"/>
    </location>
</feature>
<feature type="transmembrane region" description="Helical" evidence="4">
    <location>
        <begin position="1241"/>
        <end position="1262"/>
    </location>
</feature>
<feature type="transmembrane region" description="Helical" evidence="4">
    <location>
        <begin position="1147"/>
        <end position="1175"/>
    </location>
</feature>
<dbReference type="GO" id="GO:0006355">
    <property type="term" value="P:regulation of DNA-templated transcription"/>
    <property type="evidence" value="ECO:0007669"/>
    <property type="project" value="InterPro"/>
</dbReference>
<dbReference type="InterPro" id="IPR013767">
    <property type="entry name" value="PAS_fold"/>
</dbReference>
<dbReference type="Pfam" id="PF25474">
    <property type="entry name" value="TPR_TmcB"/>
    <property type="match status" value="1"/>
</dbReference>
<evidence type="ECO:0000313" key="7">
    <source>
        <dbReference type="EMBL" id="PSC76434.1"/>
    </source>
</evidence>
<feature type="transmembrane region" description="Helical" evidence="4">
    <location>
        <begin position="1268"/>
        <end position="1288"/>
    </location>
</feature>
<dbReference type="PROSITE" id="PS50213">
    <property type="entry name" value="FAS1"/>
    <property type="match status" value="1"/>
</dbReference>
<dbReference type="STRING" id="554055.A0A2P6VQQ7"/>
<gene>
    <name evidence="7" type="primary">g95</name>
    <name evidence="7" type="ORF">C2E20_0095</name>
</gene>
<sequence length="2882" mass="302485">MARQLRELRGLAPWSWDARLEEHPPGEKTMHDFENVLAFQMEKRRRTSTATPTADADDSPAGMPGSNSAKRRPASTERGTKRASPAPPSGDAGKAARKGSKAARVDSSPASQQQQQQQQVSPSVVAPFPAAPAASPATLAAHAGVEATPAVRAQQQQQHDLSPAPAAEVTPAVHLAGPAHTPATAAEMPASLPNGGPPSAGGAAALADAQFQPTPAPTPMLLAGPLRQPSVVASMLPAVAPAAMSAERPPLFRAPAPRGAATLTSLKRKAEDPAAPAVVAEPAAPATAAPAAPGAALAAADSGSAGTAEAAAALDMLAGGEDSEGSAAEGPRQAVQAAALVSPAGAAPMEVEATPAAPGSAPAALPPPAAAAAAPAAPAEAGDVHSQVPTPIIRAFAAADQLLYHQPRPASCPPLFKQAPAGSSRRVKSPLGKQLSPAAGDKENSSLYGARLTPRTAEPAAPQQVVLSAWKQRQQAALSANFHTRQRRLLELLSACNRATAATPAGAAPAAAAGSGGRAGRGAAAAVAVPKPPLGPRAAAVAAASCWAGEAAEMRPSRTAPAGASATWWLPKWKPIVTTVPVVTTATTSVVAQPFGYWPWWDKFCQKAPKVKAVEVVTVPQKVVQCVGSACPPQLCPVAVECVKRPCPKVQPCPVPVKAKPVKEVVPVVPSPAPVARVVPSPSPAAVVSAAPSPSPAAAEAEAGAAANATAAASPEPVPAPPAECQTVADVAAADPDLSTLVAAVSAFLALLESLNQTAESALSPENLPVLQAILATHIIPDVAARAADLTDGQKLSTLNEGQQLTVRKSGTTVSFEPPQAGAPTATVVQADIPACKAIIHKIDAVLLPTNAPTAGAAGNATATAESAAAAEPSPAAGTAGAGQESPFVPAAGAADGTATAGAASPGASAEGSATGGVASAGATTGGTDGACTDQTVEQSAAMAPGSVSSGAPSSEGGSAASHESLGVLGRDGDGEDSDLLRGDNSSKKETFFGVLFYIYTNRWLPTDWRYVLLATVLQWVQLLVLFFGPHYGWDVDWQGNSFWRFYVRLQLQNAITQKGYGTYQAVLYGGTALVLVLLVVTLWLHFQLRTKAKFRWQWPSHLFRMSICIVFTTLQTSYLLLFTVAFNCNSKSLGYTNYYFPDRACFAMPQAAMFGLSLFMALLFEVLSVLFAFIETGAGEPLSRNLLSLSAGSHFFVRRILKFVLPLVPVWVNFTLTTWLLYITIRRVPYHRAYLNITEAFLYSWCWYASGLALIGVYYPAHWPRLTLAFLAGMAPVGVAFGALSHLRLRRMWRMALTFEQWTPQTPRREVHRFLDAEECEVVARVCHKRMVTATLDRVPIPLWVQCAGNVLRAGLVQFPDSAYLNIVLGTFEAVLRQEASGGLSFLQKARKCPSITMAERFQCYVREQEKLARKTKDSDSSAIMDAPSWGEYQRNFLKIEKTRGLAERSYKAVMERYPNNPRIMRAYSRFLQQVKNDPHGSARFAASADRIEQRQDEARNELMFGQILDRTFKDEAAQKLILRLLGYRKGELEGSNVNRIMPNPFSAQHDGYLHNYATSRVPRILDSAREVVALHKHRFVFGVNLCVTPVTLSSTECFLGVIQSIEDDPRVATAYCTASGTVVCVSRGFSNVLGYDAEEVMGKQSFASLSSNTDKASEIVGKVCSAAMGEQLDFGTLVVSSRYGEDVLVSCRGSRAGTDAVRVAKIHLSHSDRFSGLLVINPVSSRIVYANATTAELLGYSGEQLIKMKLPELLPEPMAQLHQRFIKGRDLSRCPGLKCRSGRVVEFQAKSGKTVPVLMQLSERATDNGNVYSVKIAPVDKEEAEYNRVTLTVDPQGVIVAPPQGNAGILSLDQELAGHPLSDYLDIYRRDARPMGEVHAELLTRARSKEVYSFRIAAAARGKRTVPCVLTIVLPSIDADDKAASKAPSTMHLYRADYLEGILELDGRCHIKKARSASEGGNSRIAGREILPHVCPGGSTSELLVAHGQKGGSKHSIGAVINAEGLHPDGRPLHVSLQATTSTQRPGRYHARIIVPRPTSSATVLDTHSVGNAEDAAARRWSAAGAAEAATAAVASAAHALAIRAVVPSAHGPAAHAPGRASGYDAGAAAAGCPFHRALSGGSSLLERLGVPGGSRPASSGLPASGSGCPVNHDTGAVLAGLTFPPGSQFADPQAAAQAAAHVAAASAGGSRPATGPSRPVTGGACPAGFGQVEVAGEGEEDLEEPAGRSEHSSMGLSSQEGGSMPLQEGLQERLQEGGDAAPAAGGGEGGDEEVDPAELAAKMERVAHWLSGQKGAEGEAKGGGAAADGDTIPAGGTRAYARQRSAASLPDVASGSGKLALTAPDVALKLEKAGSAVGSQSSGGGDSDGMSSAAGSGGVEDDAADFSRLKRYKKALKLLNGRRARAAINNLQARLKWMLLALLVGHVVCFATSLAMLNSSLVFISQIDQAGTAARNAVSALVDIRKIQYAAAILASKIDIFEQYQEELFFQRNKAAAPTREFYTNTIVNVTEFADLGGGVANWTVEMSLWDASQRALNAFRSVGEVPDEYALTMSSMPEFLYLVTNVPEIISMNLIRATDLQTRLAVSRLHTIISLTWGLLGGEGAFVPLLAAYLFMCAGLLRAVAIERFNLFALFLYVPRPAILAQARAEVQADDIEDASDDEDEEGMPGNTGASAMNLQLSARTLAARASQDKLAMTRRRVWGMLAPLGLWLVIVFILWLMQWVWISGAEEVVLATGISTDTPATLKSRAALVKYMVEQCHTLANDDISEIDVNHPALKLFQQITGNDANISKFAYTRALHAAALALACIGAAAYLMFLAKPYFAVTQAESRKVAEVLSFLPGVDVAGLMDQAAGRAAAGTGLLDRTRSTSSNGESS</sequence>
<dbReference type="InterPro" id="IPR000014">
    <property type="entry name" value="PAS"/>
</dbReference>
<feature type="domain" description="FAS1" evidence="6">
    <location>
        <begin position="725"/>
        <end position="847"/>
    </location>
</feature>
<dbReference type="InterPro" id="IPR036378">
    <property type="entry name" value="FAS1_dom_sf"/>
</dbReference>
<keyword evidence="1" id="KW-0157">Chromophore</keyword>
<reference evidence="7 8" key="1">
    <citation type="journal article" date="2018" name="Plant J.">
        <title>Genome sequences of Chlorella sorokiniana UTEX 1602 and Micractinium conductrix SAG 241.80: implications to maltose excretion by a green alga.</title>
        <authorList>
            <person name="Arriola M.B."/>
            <person name="Velmurugan N."/>
            <person name="Zhang Y."/>
            <person name="Plunkett M.H."/>
            <person name="Hondzo H."/>
            <person name="Barney B.M."/>
        </authorList>
    </citation>
    <scope>NUCLEOTIDE SEQUENCE [LARGE SCALE GENOMIC DNA]</scope>
    <source>
        <strain evidence="7 8">SAG 241.80</strain>
    </source>
</reference>
<evidence type="ECO:0000256" key="2">
    <source>
        <dbReference type="ARBA" id="ARBA00022606"/>
    </source>
</evidence>
<dbReference type="PANTHER" id="PTHR31600:SF2">
    <property type="entry name" value="GAMETE ENRICHED GENE 10 PROTEIN-RELATED"/>
    <property type="match status" value="1"/>
</dbReference>
<keyword evidence="1" id="KW-0600">Photoreceptor protein</keyword>
<keyword evidence="4" id="KW-1133">Transmembrane helix</keyword>
<dbReference type="PANTHER" id="PTHR31600">
    <property type="entry name" value="TINY MACROCYSTS PROTEIN B-RELATED"/>
    <property type="match status" value="1"/>
</dbReference>
<evidence type="ECO:0000256" key="1">
    <source>
        <dbReference type="ARBA" id="ARBA00022543"/>
    </source>
</evidence>
<evidence type="ECO:0000259" key="5">
    <source>
        <dbReference type="PROSITE" id="PS50112"/>
    </source>
</evidence>
<dbReference type="SMART" id="SM00091">
    <property type="entry name" value="PAS"/>
    <property type="match status" value="2"/>
</dbReference>
<feature type="region of interest" description="Disordered" evidence="3">
    <location>
        <begin position="2359"/>
        <end position="2384"/>
    </location>
</feature>
<dbReference type="EMBL" id="LHPF02000001">
    <property type="protein sequence ID" value="PSC76434.1"/>
    <property type="molecule type" value="Genomic_DNA"/>
</dbReference>
<dbReference type="Pfam" id="PF02469">
    <property type="entry name" value="Fasciclin"/>
    <property type="match status" value="1"/>
</dbReference>